<feature type="domain" description="PAC" evidence="3">
    <location>
        <begin position="285"/>
        <end position="336"/>
    </location>
</feature>
<dbReference type="InterPro" id="IPR003018">
    <property type="entry name" value="GAF"/>
</dbReference>
<keyword evidence="1" id="KW-0472">Membrane</keyword>
<dbReference type="SMART" id="SM00091">
    <property type="entry name" value="PAS"/>
    <property type="match status" value="2"/>
</dbReference>
<evidence type="ECO:0000256" key="1">
    <source>
        <dbReference type="SAM" id="Phobius"/>
    </source>
</evidence>
<feature type="domain" description="PAC" evidence="3">
    <location>
        <begin position="407"/>
        <end position="461"/>
    </location>
</feature>
<dbReference type="STRING" id="519452.SAMN04488139_1979"/>
<dbReference type="Proteomes" id="UP000286985">
    <property type="component" value="Unassembled WGS sequence"/>
</dbReference>
<feature type="domain" description="PAS" evidence="2">
    <location>
        <begin position="333"/>
        <end position="406"/>
    </location>
</feature>
<evidence type="ECO:0000259" key="5">
    <source>
        <dbReference type="PROSITE" id="PS50887"/>
    </source>
</evidence>
<dbReference type="Gene3D" id="3.30.70.270">
    <property type="match status" value="1"/>
</dbReference>
<dbReference type="InterPro" id="IPR000014">
    <property type="entry name" value="PAS"/>
</dbReference>
<sequence>MSNGVWVYIVIIAVLALSVAVAFALVWRLRLKVRAQRNFLHDFIDAEYDTLRALAQNRPLSEKLSDICELVEHQVQDSFASVMIADSSLTVLNAEAVGGLPQAFRLALQNLSIADGVGACGTAAALGEPVIVADMYCDERFDSFVPLITQYNLRAAWSFPIFSAEKQLLGTFALYSKLARTPSISDMKLIDRSRELISLVITQHRDRVERERSEQHTLSLFDYNPEAVFTLDLEGHFMSLNAAAERLIEFKAEQMVGQPYDLVVLEEDKQRTREHFEATKRGEPQHYEIGVLNQRGQLQRIEITNMPIIINGEITGVHGIAKNVTQQREYEERLQILDRSVEASTNGVVISDARKKGFPVIYVNPAFSAITGYQAEEMLGRSCSMLQGPGTSLNATKKIADALREKREVRCTIRNYRKDGTPFWNELILSPVRDSHGEVTHYVGLQSDISARIAHEEKLAYQATHDVLTGLANRSSLETYLYESSLHETKLVYVLFIDLDGFKPVNDSLGHECGDHILQQTAQRLRAAIPEQDMLARFGGDEFVAVVQSITEPSDVVALVKTILAQFDAPFVYEDAEVTLSAAIGIASSDVPTSHPNELIQFADVAMYEAKRLGSGTYQWFSPELDLGTQQQLTLRTQLQEAITKQQFEVFYQPIVNNVGAVVAAEALVRWKHPEQGYISPVEFIPLAERTGQIVTIGRWVLEQACRDLSQLREHGVGQVSVNFSPMQFYRDDFLSSVEQAVRAYGVKPGQLVAEITENVLLRDTTASLAMMHKLRDLGIEIALDDFGTGFASLSYLNMIPAQKLKIDRIFVQDIHINSRNAAITRGVLTMAAELGMTVVAEGVETSDERDYLNNYACDFMQGYLFCKPLPIAELIDWLNHK</sequence>
<dbReference type="NCBIfam" id="TIGR00254">
    <property type="entry name" value="GGDEF"/>
    <property type="match status" value="1"/>
</dbReference>
<dbReference type="PROSITE" id="PS50883">
    <property type="entry name" value="EAL"/>
    <property type="match status" value="1"/>
</dbReference>
<dbReference type="PROSITE" id="PS50113">
    <property type="entry name" value="PAC"/>
    <property type="match status" value="2"/>
</dbReference>
<dbReference type="SMART" id="SM00086">
    <property type="entry name" value="PAC"/>
    <property type="match status" value="2"/>
</dbReference>
<gene>
    <name evidence="6" type="ORF">CWE24_06825</name>
</gene>
<accession>A0A432XIR7</accession>
<dbReference type="EMBL" id="PIPU01000002">
    <property type="protein sequence ID" value="RUO48487.1"/>
    <property type="molecule type" value="Genomic_DNA"/>
</dbReference>
<dbReference type="Gene3D" id="3.30.450.40">
    <property type="match status" value="1"/>
</dbReference>
<dbReference type="PANTHER" id="PTHR44757">
    <property type="entry name" value="DIGUANYLATE CYCLASE DGCP"/>
    <property type="match status" value="1"/>
</dbReference>
<dbReference type="PROSITE" id="PS50887">
    <property type="entry name" value="GGDEF"/>
    <property type="match status" value="1"/>
</dbReference>
<dbReference type="InterPro" id="IPR000160">
    <property type="entry name" value="GGDEF_dom"/>
</dbReference>
<comment type="caution">
    <text evidence="6">The sequence shown here is derived from an EMBL/GenBank/DDBJ whole genome shotgun (WGS) entry which is preliminary data.</text>
</comment>
<dbReference type="PANTHER" id="PTHR44757:SF2">
    <property type="entry name" value="BIOFILM ARCHITECTURE MAINTENANCE PROTEIN MBAA"/>
    <property type="match status" value="1"/>
</dbReference>
<dbReference type="SMART" id="SM00052">
    <property type="entry name" value="EAL"/>
    <property type="match status" value="1"/>
</dbReference>
<proteinExistence type="predicted"/>
<dbReference type="InterPro" id="IPR035919">
    <property type="entry name" value="EAL_sf"/>
</dbReference>
<dbReference type="Pfam" id="PF00990">
    <property type="entry name" value="GGDEF"/>
    <property type="match status" value="1"/>
</dbReference>
<dbReference type="InterPro" id="IPR029787">
    <property type="entry name" value="Nucleotide_cyclase"/>
</dbReference>
<dbReference type="InterPro" id="IPR012226">
    <property type="entry name" value="Diguanyl_cyclase/Pdiesterase"/>
</dbReference>
<dbReference type="SUPFAM" id="SSF141868">
    <property type="entry name" value="EAL domain-like"/>
    <property type="match status" value="1"/>
</dbReference>
<dbReference type="Gene3D" id="3.20.20.450">
    <property type="entry name" value="EAL domain"/>
    <property type="match status" value="1"/>
</dbReference>
<keyword evidence="1" id="KW-0812">Transmembrane</keyword>
<name>A0A432XIR7_9GAMM</name>
<dbReference type="InterPro" id="IPR001633">
    <property type="entry name" value="EAL_dom"/>
</dbReference>
<dbReference type="Pfam" id="PF00563">
    <property type="entry name" value="EAL"/>
    <property type="match status" value="1"/>
</dbReference>
<dbReference type="CDD" id="cd00130">
    <property type="entry name" value="PAS"/>
    <property type="match status" value="2"/>
</dbReference>
<evidence type="ECO:0000259" key="2">
    <source>
        <dbReference type="PROSITE" id="PS50112"/>
    </source>
</evidence>
<dbReference type="SMART" id="SM00267">
    <property type="entry name" value="GGDEF"/>
    <property type="match status" value="1"/>
</dbReference>
<dbReference type="RefSeq" id="WP_092841024.1">
    <property type="nucleotide sequence ID" value="NZ_FPCF01000005.1"/>
</dbReference>
<dbReference type="Pfam" id="PF01590">
    <property type="entry name" value="GAF"/>
    <property type="match status" value="1"/>
</dbReference>
<dbReference type="InterPro" id="IPR029016">
    <property type="entry name" value="GAF-like_dom_sf"/>
</dbReference>
<dbReference type="InterPro" id="IPR052155">
    <property type="entry name" value="Biofilm_reg_signaling"/>
</dbReference>
<dbReference type="SUPFAM" id="SSF55073">
    <property type="entry name" value="Nucleotide cyclase"/>
    <property type="match status" value="1"/>
</dbReference>
<dbReference type="InterPro" id="IPR001610">
    <property type="entry name" value="PAC"/>
</dbReference>
<dbReference type="Pfam" id="PF13426">
    <property type="entry name" value="PAS_9"/>
    <property type="match status" value="1"/>
</dbReference>
<dbReference type="InterPro" id="IPR000700">
    <property type="entry name" value="PAS-assoc_C"/>
</dbReference>
<feature type="transmembrane region" description="Helical" evidence="1">
    <location>
        <begin position="6"/>
        <end position="27"/>
    </location>
</feature>
<dbReference type="SMART" id="SM00065">
    <property type="entry name" value="GAF"/>
    <property type="match status" value="1"/>
</dbReference>
<keyword evidence="1" id="KW-1133">Transmembrane helix</keyword>
<dbReference type="CDD" id="cd01948">
    <property type="entry name" value="EAL"/>
    <property type="match status" value="1"/>
</dbReference>
<evidence type="ECO:0000259" key="3">
    <source>
        <dbReference type="PROSITE" id="PS50113"/>
    </source>
</evidence>
<protein>
    <submittedName>
        <fullName evidence="6">Bifunctional diguanylate cyclase/phosphodiesterase</fullName>
    </submittedName>
</protein>
<dbReference type="Gene3D" id="3.30.450.20">
    <property type="entry name" value="PAS domain"/>
    <property type="match status" value="2"/>
</dbReference>
<dbReference type="PROSITE" id="PS50112">
    <property type="entry name" value="PAS"/>
    <property type="match status" value="2"/>
</dbReference>
<dbReference type="InterPro" id="IPR035965">
    <property type="entry name" value="PAS-like_dom_sf"/>
</dbReference>
<dbReference type="PIRSF" id="PIRSF005925">
    <property type="entry name" value="Dos"/>
    <property type="match status" value="1"/>
</dbReference>
<keyword evidence="7" id="KW-1185">Reference proteome</keyword>
<organism evidence="6 7">
    <name type="scientific">Pseudidiomarina donghaiensis</name>
    <dbReference type="NCBI Taxonomy" id="519452"/>
    <lineage>
        <taxon>Bacteria</taxon>
        <taxon>Pseudomonadati</taxon>
        <taxon>Pseudomonadota</taxon>
        <taxon>Gammaproteobacteria</taxon>
        <taxon>Alteromonadales</taxon>
        <taxon>Idiomarinaceae</taxon>
        <taxon>Pseudidiomarina</taxon>
    </lineage>
</organism>
<dbReference type="SUPFAM" id="SSF55785">
    <property type="entry name" value="PYP-like sensor domain (PAS domain)"/>
    <property type="match status" value="2"/>
</dbReference>
<dbReference type="InterPro" id="IPR043128">
    <property type="entry name" value="Rev_trsase/Diguanyl_cyclase"/>
</dbReference>
<dbReference type="SUPFAM" id="SSF55781">
    <property type="entry name" value="GAF domain-like"/>
    <property type="match status" value="1"/>
</dbReference>
<dbReference type="Pfam" id="PF08448">
    <property type="entry name" value="PAS_4"/>
    <property type="match status" value="1"/>
</dbReference>
<dbReference type="AlphaFoldDB" id="A0A432XIR7"/>
<dbReference type="CDD" id="cd01949">
    <property type="entry name" value="GGDEF"/>
    <property type="match status" value="1"/>
</dbReference>
<evidence type="ECO:0000259" key="4">
    <source>
        <dbReference type="PROSITE" id="PS50883"/>
    </source>
</evidence>
<evidence type="ECO:0000313" key="6">
    <source>
        <dbReference type="EMBL" id="RUO48487.1"/>
    </source>
</evidence>
<feature type="domain" description="PAS" evidence="2">
    <location>
        <begin position="213"/>
        <end position="283"/>
    </location>
</feature>
<dbReference type="NCBIfam" id="TIGR00229">
    <property type="entry name" value="sensory_box"/>
    <property type="match status" value="2"/>
</dbReference>
<evidence type="ECO:0000313" key="7">
    <source>
        <dbReference type="Proteomes" id="UP000286985"/>
    </source>
</evidence>
<feature type="domain" description="GGDEF" evidence="5">
    <location>
        <begin position="490"/>
        <end position="623"/>
    </location>
</feature>
<reference evidence="7" key="1">
    <citation type="journal article" date="2018" name="Front. Microbiol.">
        <title>Genome-Based Analysis Reveals the Taxonomy and Diversity of the Family Idiomarinaceae.</title>
        <authorList>
            <person name="Liu Y."/>
            <person name="Lai Q."/>
            <person name="Shao Z."/>
        </authorList>
    </citation>
    <scope>NUCLEOTIDE SEQUENCE [LARGE SCALE GENOMIC DNA]</scope>
    <source>
        <strain evidence="7">908033</strain>
    </source>
</reference>
<dbReference type="InterPro" id="IPR013656">
    <property type="entry name" value="PAS_4"/>
</dbReference>
<dbReference type="OrthoDB" id="6597954at2"/>
<feature type="domain" description="EAL" evidence="4">
    <location>
        <begin position="632"/>
        <end position="882"/>
    </location>
</feature>